<evidence type="ECO:0000256" key="17">
    <source>
        <dbReference type="ARBA" id="ARBA00043896"/>
    </source>
</evidence>
<dbReference type="SUPFAM" id="SSF56436">
    <property type="entry name" value="C-type lectin-like"/>
    <property type="match status" value="3"/>
</dbReference>
<keyword evidence="10" id="KW-0106">Calcium</keyword>
<dbReference type="GO" id="GO:0001750">
    <property type="term" value="C:photoreceptor outer segment"/>
    <property type="evidence" value="ECO:0007669"/>
    <property type="project" value="UniProtKB-SubCell"/>
</dbReference>
<comment type="function">
    <text evidence="17">May play a role in intercellular signaling and in connecting cells with the extracellular matrix. May take part in the regulation of cell motility, growth and differentiation. Binds hyaluronic acid.</text>
</comment>
<dbReference type="FunFam" id="2.10.70.10:FF:000003">
    <property type="entry name" value="Versican core protein"/>
    <property type="match status" value="1"/>
</dbReference>
<evidence type="ECO:0000256" key="16">
    <source>
        <dbReference type="ARBA" id="ARBA00023319"/>
    </source>
</evidence>
<dbReference type="InterPro" id="IPR016186">
    <property type="entry name" value="C-type_lectin-like/link_sf"/>
</dbReference>
<evidence type="ECO:0000256" key="13">
    <source>
        <dbReference type="ARBA" id="ARBA00023180"/>
    </source>
</evidence>
<dbReference type="SUPFAM" id="SSF48726">
    <property type="entry name" value="Immunoglobulin"/>
    <property type="match status" value="1"/>
</dbReference>
<keyword evidence="7" id="KW-0732">Signal</keyword>
<feature type="domain" description="EGF-like" evidence="26">
    <location>
        <begin position="2951"/>
        <end position="2987"/>
    </location>
</feature>
<feature type="compositionally biased region" description="Polar residues" evidence="25">
    <location>
        <begin position="1482"/>
        <end position="1493"/>
    </location>
</feature>
<dbReference type="GO" id="GO:0010001">
    <property type="term" value="P:glial cell differentiation"/>
    <property type="evidence" value="ECO:0007669"/>
    <property type="project" value="TreeGrafter"/>
</dbReference>
<evidence type="ECO:0000259" key="27">
    <source>
        <dbReference type="PROSITE" id="PS50041"/>
    </source>
</evidence>
<feature type="region of interest" description="Disordered" evidence="25">
    <location>
        <begin position="1179"/>
        <end position="1200"/>
    </location>
</feature>
<dbReference type="SMART" id="SM00181">
    <property type="entry name" value="EGF"/>
    <property type="match status" value="1"/>
</dbReference>
<dbReference type="GO" id="GO:0030246">
    <property type="term" value="F:carbohydrate binding"/>
    <property type="evidence" value="ECO:0007669"/>
    <property type="project" value="UniProtKB-KW"/>
</dbReference>
<dbReference type="SMART" id="SM00409">
    <property type="entry name" value="IG"/>
    <property type="match status" value="1"/>
</dbReference>
<evidence type="ECO:0000256" key="19">
    <source>
        <dbReference type="ARBA" id="ARBA00044230"/>
    </source>
</evidence>
<keyword evidence="13" id="KW-0325">Glycoprotein</keyword>
<keyword evidence="14" id="KW-0966">Cell projection</keyword>
<dbReference type="InterPro" id="IPR016187">
    <property type="entry name" value="CTDL_fold"/>
</dbReference>
<feature type="compositionally biased region" description="Basic and acidic residues" evidence="25">
    <location>
        <begin position="1687"/>
        <end position="1697"/>
    </location>
</feature>
<evidence type="ECO:0000256" key="3">
    <source>
        <dbReference type="ARBA" id="ARBA00022525"/>
    </source>
</evidence>
<feature type="region of interest" description="Disordered" evidence="25">
    <location>
        <begin position="1674"/>
        <end position="1702"/>
    </location>
</feature>
<dbReference type="PROSITE" id="PS50835">
    <property type="entry name" value="IG_LIKE"/>
    <property type="match status" value="1"/>
</dbReference>
<organism evidence="31 32">
    <name type="scientific">Polypterus senegalus</name>
    <name type="common">Senegal bichir</name>
    <dbReference type="NCBI Taxonomy" id="55291"/>
    <lineage>
        <taxon>Eukaryota</taxon>
        <taxon>Metazoa</taxon>
        <taxon>Chordata</taxon>
        <taxon>Craniata</taxon>
        <taxon>Vertebrata</taxon>
        <taxon>Euteleostomi</taxon>
        <taxon>Actinopterygii</taxon>
        <taxon>Polypteriformes</taxon>
        <taxon>Polypteridae</taxon>
        <taxon>Polypterus</taxon>
    </lineage>
</organism>
<keyword evidence="15" id="KW-0373">Hyaluronic acid</keyword>
<dbReference type="FunFam" id="3.10.100.10:FF:000011">
    <property type="entry name" value="Aggrecan core protein"/>
    <property type="match status" value="1"/>
</dbReference>
<evidence type="ECO:0000256" key="11">
    <source>
        <dbReference type="ARBA" id="ARBA00022974"/>
    </source>
</evidence>
<dbReference type="InterPro" id="IPR000436">
    <property type="entry name" value="Sushi_SCR_CCP_dom"/>
</dbReference>
<dbReference type="CDD" id="cd03517">
    <property type="entry name" value="Link_domain_CSPGs_modules_1_3"/>
    <property type="match status" value="1"/>
</dbReference>
<dbReference type="InterPro" id="IPR000152">
    <property type="entry name" value="EGF-type_Asp/Asn_hydroxyl_site"/>
</dbReference>
<feature type="region of interest" description="Disordered" evidence="25">
    <location>
        <begin position="2633"/>
        <end position="2666"/>
    </location>
</feature>
<keyword evidence="11" id="KW-0654">Proteoglycan</keyword>
<dbReference type="InterPro" id="IPR018097">
    <property type="entry name" value="EGF_Ca-bd_CS"/>
</dbReference>
<feature type="compositionally biased region" description="Basic and acidic residues" evidence="25">
    <location>
        <begin position="2877"/>
        <end position="2888"/>
    </location>
</feature>
<dbReference type="InterPro" id="IPR050691">
    <property type="entry name" value="Hyaluronan_bind_Proteoglycan"/>
</dbReference>
<feature type="compositionally biased region" description="Polar residues" evidence="25">
    <location>
        <begin position="2196"/>
        <end position="2206"/>
    </location>
</feature>
<feature type="non-terminal residue" evidence="31">
    <location>
        <position position="3224"/>
    </location>
</feature>
<feature type="region of interest" description="Disordered" evidence="25">
    <location>
        <begin position="1845"/>
        <end position="1877"/>
    </location>
</feature>
<dbReference type="Pfam" id="PF00084">
    <property type="entry name" value="Sushi"/>
    <property type="match status" value="1"/>
</dbReference>
<dbReference type="GO" id="GO:0072534">
    <property type="term" value="C:perineuronal net"/>
    <property type="evidence" value="ECO:0007669"/>
    <property type="project" value="TreeGrafter"/>
</dbReference>
<dbReference type="GO" id="GO:0002052">
    <property type="term" value="P:positive regulation of neuroblast proliferation"/>
    <property type="evidence" value="ECO:0007669"/>
    <property type="project" value="TreeGrafter"/>
</dbReference>
<dbReference type="Gene3D" id="2.60.40.10">
    <property type="entry name" value="Immunoglobulins"/>
    <property type="match status" value="1"/>
</dbReference>
<feature type="compositionally biased region" description="Pro residues" evidence="25">
    <location>
        <begin position="3211"/>
        <end position="3224"/>
    </location>
</feature>
<proteinExistence type="predicted"/>
<feature type="region of interest" description="Disordered" evidence="25">
    <location>
        <begin position="1991"/>
        <end position="2024"/>
    </location>
</feature>
<dbReference type="InterPro" id="IPR013783">
    <property type="entry name" value="Ig-like_fold"/>
</dbReference>
<evidence type="ECO:0000256" key="4">
    <source>
        <dbReference type="ARBA" id="ARBA00022530"/>
    </source>
</evidence>
<dbReference type="SUPFAM" id="SSF57535">
    <property type="entry name" value="Complement control module/SCR domain"/>
    <property type="match status" value="1"/>
</dbReference>
<feature type="disulfide bond" evidence="23">
    <location>
        <begin position="3149"/>
        <end position="3176"/>
    </location>
</feature>
<feature type="compositionally biased region" description="Acidic residues" evidence="25">
    <location>
        <begin position="2909"/>
        <end position="2925"/>
    </location>
</feature>
<feature type="compositionally biased region" description="Polar residues" evidence="25">
    <location>
        <begin position="1799"/>
        <end position="1808"/>
    </location>
</feature>
<feature type="region of interest" description="Disordered" evidence="25">
    <location>
        <begin position="3187"/>
        <end position="3224"/>
    </location>
</feature>
<dbReference type="SMART" id="SM00445">
    <property type="entry name" value="LINK"/>
    <property type="match status" value="2"/>
</dbReference>
<dbReference type="InterPro" id="IPR036179">
    <property type="entry name" value="Ig-like_dom_sf"/>
</dbReference>
<comment type="caution">
    <text evidence="22">Lacks conserved residue(s) required for the propagation of feature annotation.</text>
</comment>
<dbReference type="Gene3D" id="2.10.25.10">
    <property type="entry name" value="Laminin"/>
    <property type="match status" value="1"/>
</dbReference>
<dbReference type="FunFam" id="2.10.25.10:FF:000006">
    <property type="entry name" value="Versican core protein-like isoform 1"/>
    <property type="match status" value="1"/>
</dbReference>
<dbReference type="FunFam" id="2.60.40.10:FF:000361">
    <property type="entry name" value="versican core protein-like"/>
    <property type="match status" value="1"/>
</dbReference>
<dbReference type="EMBL" id="JAATIS010001241">
    <property type="protein sequence ID" value="KAG2466498.1"/>
    <property type="molecule type" value="Genomic_DNA"/>
</dbReference>
<evidence type="ECO:0000256" key="2">
    <source>
        <dbReference type="ARBA" id="ARBA00004593"/>
    </source>
</evidence>
<name>A0A8X8BQB2_POLSE</name>
<feature type="compositionally biased region" description="Polar residues" evidence="25">
    <location>
        <begin position="2828"/>
        <end position="2849"/>
    </location>
</feature>
<dbReference type="GO" id="GO:0005615">
    <property type="term" value="C:extracellular space"/>
    <property type="evidence" value="ECO:0007669"/>
    <property type="project" value="TreeGrafter"/>
</dbReference>
<evidence type="ECO:0000256" key="25">
    <source>
        <dbReference type="SAM" id="MobiDB-lite"/>
    </source>
</evidence>
<dbReference type="InterPro" id="IPR035976">
    <property type="entry name" value="Sushi/SCR/CCP_sf"/>
</dbReference>
<dbReference type="GO" id="GO:0001501">
    <property type="term" value="P:skeletal system development"/>
    <property type="evidence" value="ECO:0007669"/>
    <property type="project" value="TreeGrafter"/>
</dbReference>
<dbReference type="Gene3D" id="3.10.100.10">
    <property type="entry name" value="Mannose-Binding Protein A, subunit A"/>
    <property type="match status" value="3"/>
</dbReference>
<evidence type="ECO:0000256" key="7">
    <source>
        <dbReference type="ARBA" id="ARBA00022729"/>
    </source>
</evidence>
<dbReference type="PROSITE" id="PS00022">
    <property type="entry name" value="EGF_1"/>
    <property type="match status" value="1"/>
</dbReference>
<evidence type="ECO:0000256" key="6">
    <source>
        <dbReference type="ARBA" id="ARBA00022659"/>
    </source>
</evidence>
<keyword evidence="32" id="KW-1185">Reference proteome</keyword>
<feature type="compositionally biased region" description="Low complexity" evidence="25">
    <location>
        <begin position="417"/>
        <end position="434"/>
    </location>
</feature>
<keyword evidence="3" id="KW-0964">Secreted</keyword>
<dbReference type="GO" id="GO:0005509">
    <property type="term" value="F:calcium ion binding"/>
    <property type="evidence" value="ECO:0007669"/>
    <property type="project" value="InterPro"/>
</dbReference>
<feature type="domain" description="C-type lectin" evidence="27">
    <location>
        <begin position="3000"/>
        <end position="3114"/>
    </location>
</feature>
<evidence type="ECO:0000256" key="15">
    <source>
        <dbReference type="ARBA" id="ARBA00023290"/>
    </source>
</evidence>
<dbReference type="GO" id="GO:0005540">
    <property type="term" value="F:hyaluronic acid binding"/>
    <property type="evidence" value="ECO:0007669"/>
    <property type="project" value="UniProtKB-KW"/>
</dbReference>
<feature type="compositionally biased region" description="Polar residues" evidence="25">
    <location>
        <begin position="2862"/>
        <end position="2871"/>
    </location>
</feature>
<dbReference type="FunFam" id="3.10.100.10:FF:000003">
    <property type="entry name" value="Versican core protein"/>
    <property type="match status" value="1"/>
</dbReference>
<dbReference type="Pfam" id="PF00008">
    <property type="entry name" value="EGF"/>
    <property type="match status" value="1"/>
</dbReference>
<feature type="domain" description="Sushi" evidence="29">
    <location>
        <begin position="3118"/>
        <end position="3178"/>
    </location>
</feature>
<feature type="region of interest" description="Disordered" evidence="25">
    <location>
        <begin position="1044"/>
        <end position="1089"/>
    </location>
</feature>
<gene>
    <name evidence="31" type="primary">Vcan_1</name>
    <name evidence="31" type="ORF">GTO96_0020784</name>
</gene>
<feature type="region of interest" description="Disordered" evidence="25">
    <location>
        <begin position="2291"/>
        <end position="2317"/>
    </location>
</feature>
<dbReference type="InterPro" id="IPR013106">
    <property type="entry name" value="Ig_V-set"/>
</dbReference>
<feature type="domain" description="Link" evidence="30">
    <location>
        <begin position="193"/>
        <end position="288"/>
    </location>
</feature>
<feature type="region of interest" description="Disordered" evidence="25">
    <location>
        <begin position="1787"/>
        <end position="1809"/>
    </location>
</feature>
<evidence type="ECO:0000256" key="21">
    <source>
        <dbReference type="ARBA" id="ARBA00044266"/>
    </source>
</evidence>
<dbReference type="PROSITE" id="PS50026">
    <property type="entry name" value="EGF_3"/>
    <property type="match status" value="1"/>
</dbReference>
<dbReference type="SMART" id="SM00034">
    <property type="entry name" value="CLECT"/>
    <property type="match status" value="1"/>
</dbReference>
<dbReference type="PRINTS" id="PR01265">
    <property type="entry name" value="LINKMODULE"/>
</dbReference>
<feature type="compositionally biased region" description="Low complexity" evidence="25">
    <location>
        <begin position="1190"/>
        <end position="1200"/>
    </location>
</feature>
<feature type="compositionally biased region" description="Polar residues" evidence="25">
    <location>
        <begin position="2633"/>
        <end position="2642"/>
    </location>
</feature>
<dbReference type="InterPro" id="IPR001881">
    <property type="entry name" value="EGF-like_Ca-bd_dom"/>
</dbReference>
<evidence type="ECO:0000256" key="12">
    <source>
        <dbReference type="ARBA" id="ARBA00023157"/>
    </source>
</evidence>
<feature type="disulfide bond" evidence="24">
    <location>
        <begin position="335"/>
        <end position="356"/>
    </location>
</feature>
<dbReference type="GO" id="GO:0033165">
    <property type="term" value="C:interphotoreceptor matrix"/>
    <property type="evidence" value="ECO:0007669"/>
    <property type="project" value="UniProtKB-SubCell"/>
</dbReference>
<keyword evidence="9" id="KW-0677">Repeat</keyword>
<evidence type="ECO:0000256" key="23">
    <source>
        <dbReference type="PROSITE-ProRule" id="PRU00302"/>
    </source>
</evidence>
<dbReference type="PROSITE" id="PS50041">
    <property type="entry name" value="C_TYPE_LECTIN_2"/>
    <property type="match status" value="1"/>
</dbReference>
<dbReference type="CDD" id="cd03588">
    <property type="entry name" value="CLECT_CSPGs"/>
    <property type="match status" value="1"/>
</dbReference>
<feature type="region of interest" description="Disordered" evidence="25">
    <location>
        <begin position="417"/>
        <end position="437"/>
    </location>
</feature>
<dbReference type="Pfam" id="PF00193">
    <property type="entry name" value="Xlink"/>
    <property type="match status" value="2"/>
</dbReference>
<keyword evidence="4" id="KW-0272">Extracellular matrix</keyword>
<evidence type="ECO:0000256" key="8">
    <source>
        <dbReference type="ARBA" id="ARBA00022734"/>
    </source>
</evidence>
<feature type="region of interest" description="Disordered" evidence="25">
    <location>
        <begin position="2191"/>
        <end position="2240"/>
    </location>
</feature>
<feature type="compositionally biased region" description="Basic and acidic residues" evidence="25">
    <location>
        <begin position="860"/>
        <end position="873"/>
    </location>
</feature>
<dbReference type="PROSITE" id="PS00615">
    <property type="entry name" value="C_TYPE_LECTIN_1"/>
    <property type="match status" value="1"/>
</dbReference>
<dbReference type="GO" id="GO:0045202">
    <property type="term" value="C:synapse"/>
    <property type="evidence" value="ECO:0007669"/>
    <property type="project" value="TreeGrafter"/>
</dbReference>
<feature type="disulfide bond" evidence="22">
    <location>
        <begin position="2977"/>
        <end position="2986"/>
    </location>
</feature>
<feature type="compositionally biased region" description="Polar residues" evidence="25">
    <location>
        <begin position="1045"/>
        <end position="1062"/>
    </location>
</feature>
<evidence type="ECO:0000256" key="18">
    <source>
        <dbReference type="ARBA" id="ARBA00044099"/>
    </source>
</evidence>
<dbReference type="Pfam" id="PF00059">
    <property type="entry name" value="Lectin_C"/>
    <property type="match status" value="1"/>
</dbReference>
<keyword evidence="16" id="KW-0393">Immunoglobulin domain</keyword>
<evidence type="ECO:0000256" key="14">
    <source>
        <dbReference type="ARBA" id="ARBA00023273"/>
    </source>
</evidence>
<dbReference type="PROSITE" id="PS01187">
    <property type="entry name" value="EGF_CA"/>
    <property type="match status" value="1"/>
</dbReference>
<feature type="domain" description="Link" evidence="30">
    <location>
        <begin position="289"/>
        <end position="388"/>
    </location>
</feature>
<feature type="compositionally biased region" description="Polar residues" evidence="25">
    <location>
        <begin position="2006"/>
        <end position="2018"/>
    </location>
</feature>
<feature type="region of interest" description="Disordered" evidence="25">
    <location>
        <begin position="2824"/>
        <end position="2925"/>
    </location>
</feature>
<dbReference type="PROSITE" id="PS01241">
    <property type="entry name" value="LINK_1"/>
    <property type="match status" value="1"/>
</dbReference>
<feature type="disulfide bond" evidence="23">
    <location>
        <begin position="3120"/>
        <end position="3163"/>
    </location>
</feature>
<keyword evidence="12 22" id="KW-1015">Disulfide bond</keyword>
<dbReference type="SMART" id="SM00032">
    <property type="entry name" value="CCP"/>
    <property type="match status" value="1"/>
</dbReference>
<dbReference type="InterPro" id="IPR000538">
    <property type="entry name" value="Link_dom"/>
</dbReference>
<evidence type="ECO:0000256" key="20">
    <source>
        <dbReference type="ARBA" id="ARBA00044263"/>
    </source>
</evidence>
<feature type="region of interest" description="Disordered" evidence="25">
    <location>
        <begin position="2372"/>
        <end position="2407"/>
    </location>
</feature>
<feature type="compositionally biased region" description="Polar residues" evidence="25">
    <location>
        <begin position="2372"/>
        <end position="2384"/>
    </location>
</feature>
<feature type="non-terminal residue" evidence="31">
    <location>
        <position position="1"/>
    </location>
</feature>
<evidence type="ECO:0000313" key="32">
    <source>
        <dbReference type="Proteomes" id="UP000886611"/>
    </source>
</evidence>
<keyword evidence="5 22" id="KW-0245">EGF-like domain</keyword>
<comment type="caution">
    <text evidence="31">The sequence shown here is derived from an EMBL/GenBank/DDBJ whole genome shotgun (WGS) entry which is preliminary data.</text>
</comment>
<dbReference type="PROSITE" id="PS50923">
    <property type="entry name" value="SUSHI"/>
    <property type="match status" value="1"/>
</dbReference>
<evidence type="ECO:0000256" key="10">
    <source>
        <dbReference type="ARBA" id="ARBA00022837"/>
    </source>
</evidence>
<dbReference type="InterPro" id="IPR001304">
    <property type="entry name" value="C-type_lectin-like"/>
</dbReference>
<feature type="compositionally biased region" description="Low complexity" evidence="25">
    <location>
        <begin position="3198"/>
        <end position="3210"/>
    </location>
</feature>
<dbReference type="SMART" id="SM00406">
    <property type="entry name" value="IGv"/>
    <property type="match status" value="1"/>
</dbReference>
<evidence type="ECO:0000259" key="28">
    <source>
        <dbReference type="PROSITE" id="PS50835"/>
    </source>
</evidence>
<protein>
    <recommendedName>
        <fullName evidence="18">Versican core protein</fullName>
    </recommendedName>
    <alternativeName>
        <fullName evidence="19">Chondroitin sulfate proteoglycan core protein 2</fullName>
    </alternativeName>
    <alternativeName>
        <fullName evidence="20">Large fibroblast proteoglycan</fullName>
    </alternativeName>
    <alternativeName>
        <fullName evidence="21">PG-M</fullName>
    </alternativeName>
</protein>
<dbReference type="PANTHER" id="PTHR22804">
    <property type="entry name" value="AGGRECAN/VERSICAN PROTEOGLYCAN"/>
    <property type="match status" value="1"/>
</dbReference>
<feature type="region of interest" description="Disordered" evidence="25">
    <location>
        <begin position="1482"/>
        <end position="1562"/>
    </location>
</feature>
<dbReference type="CDD" id="cd00054">
    <property type="entry name" value="EGF_CA"/>
    <property type="match status" value="1"/>
</dbReference>
<dbReference type="InterPro" id="IPR018378">
    <property type="entry name" value="C-type_lectin_CS"/>
</dbReference>
<feature type="domain" description="Ig-like" evidence="28">
    <location>
        <begin position="86"/>
        <end position="187"/>
    </location>
</feature>
<feature type="compositionally biased region" description="Polar residues" evidence="25">
    <location>
        <begin position="1069"/>
        <end position="1079"/>
    </location>
</feature>
<evidence type="ECO:0000256" key="22">
    <source>
        <dbReference type="PROSITE-ProRule" id="PRU00076"/>
    </source>
</evidence>
<evidence type="ECO:0000259" key="30">
    <source>
        <dbReference type="PROSITE" id="PS50963"/>
    </source>
</evidence>
<dbReference type="CDD" id="cd00033">
    <property type="entry name" value="CCP"/>
    <property type="match status" value="1"/>
</dbReference>
<dbReference type="InterPro" id="IPR000742">
    <property type="entry name" value="EGF"/>
</dbReference>
<dbReference type="Pfam" id="PF07686">
    <property type="entry name" value="V-set"/>
    <property type="match status" value="1"/>
</dbReference>
<dbReference type="InterPro" id="IPR007110">
    <property type="entry name" value="Ig-like_dom"/>
</dbReference>
<comment type="subcellular location">
    <subcellularLocation>
        <location evidence="1">Cell projection</location>
        <location evidence="1">Cilium</location>
        <location evidence="1">Photoreceptor outer segment</location>
    </subcellularLocation>
    <subcellularLocation>
        <location evidence="2">Secreted</location>
        <location evidence="2">Extracellular space</location>
        <location evidence="2">Extracellular matrix</location>
        <location evidence="2">Interphotoreceptor matrix</location>
    </subcellularLocation>
</comment>
<dbReference type="Proteomes" id="UP000886611">
    <property type="component" value="Unassembled WGS sequence"/>
</dbReference>
<evidence type="ECO:0000256" key="5">
    <source>
        <dbReference type="ARBA" id="ARBA00022536"/>
    </source>
</evidence>
<dbReference type="SMART" id="SM00179">
    <property type="entry name" value="EGF_CA"/>
    <property type="match status" value="1"/>
</dbReference>
<feature type="compositionally biased region" description="Basic and acidic residues" evidence="25">
    <location>
        <begin position="2291"/>
        <end position="2302"/>
    </location>
</feature>
<feature type="region of interest" description="Disordered" evidence="25">
    <location>
        <begin position="840"/>
        <end position="883"/>
    </location>
</feature>
<dbReference type="PANTHER" id="PTHR22804:SF6">
    <property type="entry name" value="VERSICAN CORE PROTEIN"/>
    <property type="match status" value="1"/>
</dbReference>
<dbReference type="InterPro" id="IPR033987">
    <property type="entry name" value="CSPG_CTLD"/>
</dbReference>
<dbReference type="PROSITE" id="PS50963">
    <property type="entry name" value="LINK_2"/>
    <property type="match status" value="2"/>
</dbReference>
<dbReference type="InterPro" id="IPR003599">
    <property type="entry name" value="Ig_sub"/>
</dbReference>
<evidence type="ECO:0000259" key="26">
    <source>
        <dbReference type="PROSITE" id="PS50026"/>
    </source>
</evidence>
<accession>A0A8X8BQB2</accession>
<dbReference type="GO" id="GO:0007155">
    <property type="term" value="P:cell adhesion"/>
    <property type="evidence" value="ECO:0007669"/>
    <property type="project" value="InterPro"/>
</dbReference>
<feature type="disulfide bond" evidence="24">
    <location>
        <begin position="239"/>
        <end position="260"/>
    </location>
</feature>
<feature type="compositionally biased region" description="Polar residues" evidence="25">
    <location>
        <begin position="840"/>
        <end position="859"/>
    </location>
</feature>
<feature type="compositionally biased region" description="Polar residues" evidence="25">
    <location>
        <begin position="2393"/>
        <end position="2406"/>
    </location>
</feature>
<feature type="region of interest" description="Disordered" evidence="25">
    <location>
        <begin position="2447"/>
        <end position="2549"/>
    </location>
</feature>
<dbReference type="GO" id="GO:0007417">
    <property type="term" value="P:central nervous system development"/>
    <property type="evidence" value="ECO:0007669"/>
    <property type="project" value="TreeGrafter"/>
</dbReference>
<evidence type="ECO:0000256" key="24">
    <source>
        <dbReference type="PROSITE-ProRule" id="PRU00323"/>
    </source>
</evidence>
<dbReference type="FunFam" id="3.10.100.10:FF:000002">
    <property type="entry name" value="Hyaluronan proteoglycan link protein 1"/>
    <property type="match status" value="1"/>
</dbReference>
<evidence type="ECO:0000313" key="31">
    <source>
        <dbReference type="EMBL" id="KAG2466498.1"/>
    </source>
</evidence>
<dbReference type="PROSITE" id="PS00010">
    <property type="entry name" value="ASX_HYDROXYL"/>
    <property type="match status" value="1"/>
</dbReference>
<keyword evidence="6 23" id="KW-0768">Sushi</keyword>
<evidence type="ECO:0000256" key="9">
    <source>
        <dbReference type="ARBA" id="ARBA00022737"/>
    </source>
</evidence>
<reference evidence="31 32" key="1">
    <citation type="journal article" date="2021" name="Cell">
        <title>Tracing the genetic footprints of vertebrate landing in non-teleost ray-finned fishes.</title>
        <authorList>
            <person name="Bi X."/>
            <person name="Wang K."/>
            <person name="Yang L."/>
            <person name="Pan H."/>
            <person name="Jiang H."/>
            <person name="Wei Q."/>
            <person name="Fang M."/>
            <person name="Yu H."/>
            <person name="Zhu C."/>
            <person name="Cai Y."/>
            <person name="He Y."/>
            <person name="Gan X."/>
            <person name="Zeng H."/>
            <person name="Yu D."/>
            <person name="Zhu Y."/>
            <person name="Jiang H."/>
            <person name="Qiu Q."/>
            <person name="Yang H."/>
            <person name="Zhang Y.E."/>
            <person name="Wang W."/>
            <person name="Zhu M."/>
            <person name="He S."/>
            <person name="Zhang G."/>
        </authorList>
    </citation>
    <scope>NUCLEOTIDE SEQUENCE [LARGE SCALE GENOMIC DNA]</scope>
    <source>
        <strain evidence="31">Bchr_013</strain>
    </source>
</reference>
<sequence>MGSSCVPAINRSHTPVWRKCRLRTQKPSGVPCRLPQHFLMKMLMNVKHILWLFSTLIASSAPFKGKVAVVDVEKTPPVSGILSGRVVLPCFFSTVPTASPSPIPSTSGDHLRIKWTKLEKDKETTVLVAQNGVIKIGLGYKNRVSVPSHPEDIGDASLTVVKLRASDAGVYRCEVMYGIEDTQETISLDVSGVVFHYRPKTDRYTLTFEEAKKTCEDVGATIATSGQLRASYEDGFDQCDAGWIADQTVRYPITRPRLGCYGDKMGRPGIRTYGIRDPKETYDVYCFADKLDGEVFYVPFKMTLEEAKEECVKKQAVLANPGQLHAAWRSGLDQCDYGWLTDGSARYPIAVARTQCGGGLLGVRTLYLHKNQTGFPDPVTNFGAYCFRGNLTSKKETSVEVIIHSIPLEMKPGIFQTLKPTDSTTKTPTLKPTSGMIDLETGTKKESQAPSGLTTTILPAESSYVKEEEIQGISTVATVETDRTLQPMEVEAVPRSHDKTTAEELDDNIDATTEYPSMFSTSMASPTADLIKGGETTEMETIAVLPTDASEQENPLSISNNVGGDHDDELLNATVSSITTSKSTGMSVGSDQSTDIYVSHGNILESEPIESSRGDTFYKPDEQTTLTKDSAIQSYTDSFEFKVFHSFPTTTSPLQTSSVKKYPKLDVEDDLLESRPSYLPTVKDDETKITTETVSQATPSLDVHSAADTKISDMTTSLPHSQMPHHEVVTEKSEVAPTKTDSPDILSPLTLIEDLHVKNETTETPMEAKSDSNFTKIVLSPEVDVPLEPAKDHQTTLDDSVADLIQNTKVPDEQTSKDSAALIFPTSTVTTKTEKEIYTESSHFSGLSSDIPPTSQTTSSEDKEAVTTQKTEEEGSTMDGQDIPMFDITTAFPLGHDCNTHSSLDLDTLDKTTGTVLSQSTSHLGTTVKFESEGSGVDEKGITSSVLITDVHGTTASPSQVTQEKTTVKDLVSKLILDEEGSAMFSKEKSESATVAPRTIQATSNAGKNLILPADTEGTVKPKESTHSVDAEDAVYSTVLHKEPTSATSYQDTLTEEGSATETAVVPDSSESVQPIPTSDTKEEMSSKEGFTIVKTSERPLVKYETSTSRYSLETFFTEPSGTIVTSATALLEASQDSKDIEIPEGSAMYEETAEVQKTTLSEDTPAEIPSKHTLRVLKPSGRPPAAYETSTSRSSSGTFFTMPPRTIVTSASAQLKTSQVSKETEISEGSAMYEEVTELQTATLPRDHSEQTEADQQKMDDVFATSEVSVLSQITTILSTGSKEHGAVTSDYPVEATKSILLPAPSGVHGVTSESQTDTITITIKPEDLHYTTGTDMLDPQSGVEAEPPNEEGSTIYEDMTGRETSTASVIYLPTSAQTEPDKVILKDLTSEDQSVYSETIAISTYTGLKLDSGSDMQAVTDSSTFRKTTDQGLGKLSELTEKFETKEQPSGIHTISAKPLISHPTDETVLSTKVIMEPTASSETYVQTTSSRTEEAGSTMEPDEWHEETVKTEKPTPCTAGTECITSLPFSEMTKPRESLEGSGIGMDNFPPEKSSQSPNLPFDFSTTAPELVEKTSSMMSTSAFLSTDHTDLKTSGITESLRISPKDVILEEEGSAILEATKTTPPVYIASSEFSSTVKMELQETPAGSDDEQTEKLEGGITEIEARAPVIKDDLEGSAGSEEPSTHTEEESGLTKESVTQNVTEATKIQGLSSSEVTTFKSMETPAEPTTQSTHAEKPVIVYKLPTTATKKIDMSTLKPTEALSVSSMFSLPEESITDKKTLPEMSPVTDWSPVSFETESQGSDTTKDIVIIDESTGVPEPSGEDITDKDITTEIDDEYFTTATSKPSVAKPTEPSEVSKTTAGSDIGTEPSKTDLHVSLEKPVNLTKVNVIVIKITGKNESDQSLLDTLGNQLFSPEFQLPAVSSESIPVEVAGEPVQEVSRQPESYASPITQIPALSFINGKQQVTLEPNDKVEKEAKGNLFESVAHPLTPTAIPPEETAASSASWDSQTTSDQKEESGVLLESVGAVELNATAEFPTPGTHPQYIEYFTREPGSGDEYIPTVETVTKGELISSDTFGTAISEVPVTSQPILDDYKISIFPSQKDSHLVDQTSSVESPLSKEIETTPVVLPEGGEGSGMQEIREVTETTSPSKSSVIAVTPKYQDSEAAVDLQPGSEGKDYAVSEELPFVSSTISPSKSTLPDPKEESEEQPDDKTEETVESLPPLKESEEGSGGEILIDDTTLTSTQPSLSIIKSVTLHAQPDSHSDETESVDALESNTALDAHDPQAVHEEEVHSVQAAVPGPGETDITSLSTEATLKPAVQEGSVTSQINGFEFPALVSTLPSPEEESSGHLTDDTLRSIMTTSSSLDKTPQPVSVSKEEEQSQADPTSIESVSSGEEPTEAVLHKLYTTILPSNADVVKEEEIGAFTSATVTIHKEAVSTETSEDSMELTSTSRVVIRGHGSDETENISGLDKTTLTDIDSLQPSSQRPSHSQEDLTTTESSTIKMSSIAIFTEEEKDEDRLFSPTPISSEDKDTSTVNSKIGDEDIIDADIVETKIPAVESSPPTILPEEAGGMIPAAITPRTINVEEIEGSSDDVLTTITINTESTVKYETTKPYTATVYESKTSSQDETLQYLPPRDRDPTGSLDETESEISDVTSTTTLPILHVKETTQFSELYIPQSESVFEEAVSKVHVTVKPPTDDDLVHTVSPSVEPTPSITSISTESKVNDFDPLDNNLQISTRPQDISTRKDVLDIILDSVTDSPTSMKVTVSEQFHGPLFRITQLPESIDTFRTQSVVESTPVLNVDIEKSEGHLHSPSSLPIDSVGASATQVSSSPDSGFVKSEDILPSVTPSVESQPTGVEEVEGIHKPAEKETFGEDTTTESPNDEKILNSTMPEELESETPEEEKEDEVTDSIVVTTESYADRESSVHGHMIRIPDIDECHSNPCRNGATCIDSINSFTCLCLPSYGGGLCEQDTETCDYGWHKFQGHCYKYFAHRRTWDAAERECRLQGAHLTSIVSHEEQLFVNRLGHDYQWIGLNDKMFERDFRWTDGKAMQYENWRPNQPDSFFSSGEDCVVMIWHENGQWNDVPCNYHLTYTCKKGTVACGQPPVVKDARTFGRMRSRYEINSLVRYHCKHGFIQRHIPTIRCKGDGRWDEPKISCIAPVGHAFPVSHRPNTVPKAQDTAQTTLPGTTTPPRQPRPLPPDSGPE</sequence>
<dbReference type="Gene3D" id="2.10.70.10">
    <property type="entry name" value="Complement Module, domain 1"/>
    <property type="match status" value="1"/>
</dbReference>
<feature type="compositionally biased region" description="Polar residues" evidence="25">
    <location>
        <begin position="2482"/>
        <end position="2516"/>
    </location>
</feature>
<dbReference type="CDD" id="cd03520">
    <property type="entry name" value="Link_domain_CSPGs_modules_2_4"/>
    <property type="match status" value="1"/>
</dbReference>
<evidence type="ECO:0000259" key="29">
    <source>
        <dbReference type="PROSITE" id="PS50923"/>
    </source>
</evidence>
<evidence type="ECO:0000256" key="1">
    <source>
        <dbReference type="ARBA" id="ARBA00004504"/>
    </source>
</evidence>
<keyword evidence="8" id="KW-0430">Lectin</keyword>